<feature type="domain" description="Flagellar hook protein FlgE D2" evidence="8">
    <location>
        <begin position="167"/>
        <end position="317"/>
    </location>
</feature>
<proteinExistence type="inferred from homology"/>
<evidence type="ECO:0000259" key="7">
    <source>
        <dbReference type="Pfam" id="PF06429"/>
    </source>
</evidence>
<feature type="domain" description="Flagellar basal-body/hook protein C-terminal" evidence="7">
    <location>
        <begin position="392"/>
        <end position="436"/>
    </location>
</feature>
<dbReference type="AlphaFoldDB" id="A0A0J1H228"/>
<dbReference type="InterPro" id="IPR020013">
    <property type="entry name" value="Flagellar_FlgE/F/G"/>
</dbReference>
<comment type="similarity">
    <text evidence="2 5">Belongs to the flagella basal body rod proteins family.</text>
</comment>
<dbReference type="InterPro" id="IPR037058">
    <property type="entry name" value="Falgellar_hook_FlgE_sf"/>
</dbReference>
<dbReference type="InterPro" id="IPR011491">
    <property type="entry name" value="FlgE_D2"/>
</dbReference>
<keyword evidence="10" id="KW-0969">Cilium</keyword>
<dbReference type="InterPro" id="IPR001444">
    <property type="entry name" value="Flag_bb_rod_N"/>
</dbReference>
<dbReference type="InterPro" id="IPR019776">
    <property type="entry name" value="Flagellar_basal_body_rod_CS"/>
</dbReference>
<comment type="subcellular location">
    <subcellularLocation>
        <location evidence="1 5">Bacterial flagellum basal body</location>
    </subcellularLocation>
</comment>
<accession>A0A0J1H228</accession>
<dbReference type="NCBIfam" id="TIGR03506">
    <property type="entry name" value="FlgEFG_subfam"/>
    <property type="match status" value="1"/>
</dbReference>
<dbReference type="Pfam" id="PF22692">
    <property type="entry name" value="LlgE_F_G_D1"/>
    <property type="match status" value="1"/>
</dbReference>
<dbReference type="OrthoDB" id="8578401at2"/>
<organism evidence="10 11">
    <name type="scientific">Photobacterium aquae</name>
    <dbReference type="NCBI Taxonomy" id="1195763"/>
    <lineage>
        <taxon>Bacteria</taxon>
        <taxon>Pseudomonadati</taxon>
        <taxon>Pseudomonadota</taxon>
        <taxon>Gammaproteobacteria</taxon>
        <taxon>Vibrionales</taxon>
        <taxon>Vibrionaceae</taxon>
        <taxon>Photobacterium</taxon>
    </lineage>
</organism>
<dbReference type="PATRIC" id="fig|1195763.3.peg.2136"/>
<protein>
    <recommendedName>
        <fullName evidence="3 5">Flagellar hook protein FlgE</fullName>
    </recommendedName>
</protein>
<dbReference type="PANTHER" id="PTHR30435">
    <property type="entry name" value="FLAGELLAR PROTEIN"/>
    <property type="match status" value="1"/>
</dbReference>
<comment type="function">
    <text evidence="5">A flexible structure which links the flagellar filament to the drive apparatus in the basal body.</text>
</comment>
<dbReference type="GO" id="GO:0009424">
    <property type="term" value="C:bacterial-type flagellum hook"/>
    <property type="evidence" value="ECO:0007669"/>
    <property type="project" value="TreeGrafter"/>
</dbReference>
<reference evidence="10 11" key="1">
    <citation type="submission" date="2015-05" db="EMBL/GenBank/DDBJ databases">
        <title>Photobacterium galathea sp. nov.</title>
        <authorList>
            <person name="Machado H."/>
            <person name="Gram L."/>
        </authorList>
    </citation>
    <scope>NUCLEOTIDE SEQUENCE [LARGE SCALE GENOMIC DNA]</scope>
    <source>
        <strain evidence="10 11">CGMCC 1.12159</strain>
    </source>
</reference>
<dbReference type="Pfam" id="PF00460">
    <property type="entry name" value="Flg_bb_rod"/>
    <property type="match status" value="1"/>
</dbReference>
<keyword evidence="4 5" id="KW-0975">Bacterial flagellum</keyword>
<gene>
    <name evidence="10" type="ORF">ABT56_10185</name>
</gene>
<dbReference type="Pfam" id="PF07559">
    <property type="entry name" value="FlgE_D2"/>
    <property type="match status" value="1"/>
</dbReference>
<evidence type="ECO:0000256" key="3">
    <source>
        <dbReference type="ARBA" id="ARBA00019015"/>
    </source>
</evidence>
<dbReference type="STRING" id="1195763.ABT56_10185"/>
<dbReference type="EMBL" id="LDOT01000012">
    <property type="protein sequence ID" value="KLV05889.1"/>
    <property type="molecule type" value="Genomic_DNA"/>
</dbReference>
<keyword evidence="10" id="KW-0966">Cell projection</keyword>
<feature type="domain" description="Flagellar hook protein FlgE/F/G-like D1" evidence="9">
    <location>
        <begin position="84"/>
        <end position="128"/>
    </location>
</feature>
<dbReference type="Proteomes" id="UP000036097">
    <property type="component" value="Unassembled WGS sequence"/>
</dbReference>
<dbReference type="NCBIfam" id="NF004240">
    <property type="entry name" value="PRK05682.1-4"/>
    <property type="match status" value="1"/>
</dbReference>
<evidence type="ECO:0000256" key="1">
    <source>
        <dbReference type="ARBA" id="ARBA00004117"/>
    </source>
</evidence>
<dbReference type="GO" id="GO:0005829">
    <property type="term" value="C:cytosol"/>
    <property type="evidence" value="ECO:0007669"/>
    <property type="project" value="TreeGrafter"/>
</dbReference>
<dbReference type="GO" id="GO:0071978">
    <property type="term" value="P:bacterial-type flagellum-dependent swarming motility"/>
    <property type="evidence" value="ECO:0007669"/>
    <property type="project" value="TreeGrafter"/>
</dbReference>
<dbReference type="InterPro" id="IPR010930">
    <property type="entry name" value="Flg_bb/hook_C_dom"/>
</dbReference>
<evidence type="ECO:0000313" key="11">
    <source>
        <dbReference type="Proteomes" id="UP000036097"/>
    </source>
</evidence>
<dbReference type="GO" id="GO:0009425">
    <property type="term" value="C:bacterial-type flagellum basal body"/>
    <property type="evidence" value="ECO:0007669"/>
    <property type="project" value="UniProtKB-SubCell"/>
</dbReference>
<dbReference type="PROSITE" id="PS00588">
    <property type="entry name" value="FLAGELLA_BB_ROD"/>
    <property type="match status" value="1"/>
</dbReference>
<keyword evidence="10" id="KW-0282">Flagellum</keyword>
<evidence type="ECO:0000256" key="2">
    <source>
        <dbReference type="ARBA" id="ARBA00009677"/>
    </source>
</evidence>
<evidence type="ECO:0000313" key="10">
    <source>
        <dbReference type="EMBL" id="KLV05889.1"/>
    </source>
</evidence>
<dbReference type="InterPro" id="IPR053967">
    <property type="entry name" value="LlgE_F_G-like_D1"/>
</dbReference>
<keyword evidence="11" id="KW-1185">Reference proteome</keyword>
<feature type="domain" description="Flagellar basal body rod protein N-terminal" evidence="6">
    <location>
        <begin position="3"/>
        <end position="33"/>
    </location>
</feature>
<dbReference type="PANTHER" id="PTHR30435:SF1">
    <property type="entry name" value="FLAGELLAR HOOK PROTEIN FLGE"/>
    <property type="match status" value="1"/>
</dbReference>
<evidence type="ECO:0000259" key="6">
    <source>
        <dbReference type="Pfam" id="PF00460"/>
    </source>
</evidence>
<evidence type="ECO:0000256" key="5">
    <source>
        <dbReference type="RuleBase" id="RU362116"/>
    </source>
</evidence>
<dbReference type="InterPro" id="IPR037925">
    <property type="entry name" value="FlgE/F/G-like"/>
</dbReference>
<evidence type="ECO:0000256" key="4">
    <source>
        <dbReference type="ARBA" id="ARBA00023143"/>
    </source>
</evidence>
<comment type="caution">
    <text evidence="10">The sequence shown here is derived from an EMBL/GenBank/DDBJ whole genome shotgun (WGS) entry which is preliminary data.</text>
</comment>
<evidence type="ECO:0000259" key="8">
    <source>
        <dbReference type="Pfam" id="PF07559"/>
    </source>
</evidence>
<dbReference type="Gene3D" id="2.60.98.20">
    <property type="entry name" value="Flagellar hook protein FlgE"/>
    <property type="match status" value="1"/>
</dbReference>
<dbReference type="RefSeq" id="WP_047878752.1">
    <property type="nucleotide sequence ID" value="NZ_LDOT01000012.1"/>
</dbReference>
<evidence type="ECO:0000259" key="9">
    <source>
        <dbReference type="Pfam" id="PF22692"/>
    </source>
</evidence>
<dbReference type="SUPFAM" id="SSF117143">
    <property type="entry name" value="Flagellar hook protein flgE"/>
    <property type="match status" value="1"/>
</dbReference>
<sequence>MSMNIALSGLGAAQKDLNTTSNNIANANTYGFKESRAEFSDVYSNSIFSNSKTTTGGGVQTSIVAQQFHEGSSIYTNNPLDLRVTGAGYFAVAPNKNEPSNNALTRNGAFHLNSNNEIVNSENQFILGYDVNRETGSVSSYEPKTLKIEDTFGSPKQSGNIEIGLNLPNSESKPINSPFDFANPDSYNKSTSSTMYDSLGQPYKLSTYYVSESPTTPNSWQVYYTVTDKNGVETGLDIDLPASDKHYVTNGSLVGHKMTFDSAGQMTSPDKFPTVDFKTAGVNVGGADDTQKLSMNYSNTTQYSSPFEVRRFQDADGATTGYLSNVDIDPDGNILASYSNGKDVVVGRVALVRVPNDQGLSQQGGTMWKVSQESGAPIWGDASQGSFGAIKNGTLEQSNIDMTQELVDLISAQRNFQANSRALDVNNQLQQNILQIR</sequence>
<dbReference type="Pfam" id="PF06429">
    <property type="entry name" value="Flg_bbr_C"/>
    <property type="match status" value="1"/>
</dbReference>
<name>A0A0J1H228_9GAMM</name>